<dbReference type="PANTHER" id="PTHR11496">
    <property type="entry name" value="ALCOHOL DEHYDROGENASE"/>
    <property type="match status" value="1"/>
</dbReference>
<dbReference type="EMBL" id="CP098747">
    <property type="protein sequence ID" value="USG61668.1"/>
    <property type="molecule type" value="Genomic_DNA"/>
</dbReference>
<organism evidence="4 5">
    <name type="scientific">Sneathiella marina</name>
    <dbReference type="NCBI Taxonomy" id="2950108"/>
    <lineage>
        <taxon>Bacteria</taxon>
        <taxon>Pseudomonadati</taxon>
        <taxon>Pseudomonadota</taxon>
        <taxon>Alphaproteobacteria</taxon>
        <taxon>Sneathiellales</taxon>
        <taxon>Sneathiellaceae</taxon>
        <taxon>Sneathiella</taxon>
    </lineage>
</organism>
<dbReference type="EC" id="1.1.1.1" evidence="4"/>
<dbReference type="Gene3D" id="1.20.1090.10">
    <property type="entry name" value="Dehydroquinate synthase-like - alpha domain"/>
    <property type="match status" value="1"/>
</dbReference>
<gene>
    <name evidence="4" type="ORF">NBZ79_01595</name>
</gene>
<dbReference type="GO" id="GO:0004022">
    <property type="term" value="F:alcohol dehydrogenase (NAD+) activity"/>
    <property type="evidence" value="ECO:0007669"/>
    <property type="project" value="UniProtKB-EC"/>
</dbReference>
<dbReference type="InterPro" id="IPR001670">
    <property type="entry name" value="ADH_Fe/GldA"/>
</dbReference>
<dbReference type="SUPFAM" id="SSF56796">
    <property type="entry name" value="Dehydroquinate synthase-like"/>
    <property type="match status" value="1"/>
</dbReference>
<dbReference type="PANTHER" id="PTHR11496:SF107">
    <property type="entry name" value="ALCOHOL DEHYDROGENASE, PUTATIVE (AFU_ORTHOLOGUE AFUA_1G06800)-RELATED"/>
    <property type="match status" value="1"/>
</dbReference>
<feature type="domain" description="Fe-containing alcohol dehydrogenase-like C-terminal" evidence="3">
    <location>
        <begin position="200"/>
        <end position="382"/>
    </location>
</feature>
<evidence type="ECO:0000259" key="3">
    <source>
        <dbReference type="Pfam" id="PF25137"/>
    </source>
</evidence>
<evidence type="ECO:0000259" key="2">
    <source>
        <dbReference type="Pfam" id="PF00465"/>
    </source>
</evidence>
<dbReference type="RefSeq" id="WP_251934830.1">
    <property type="nucleotide sequence ID" value="NZ_CP098747.1"/>
</dbReference>
<dbReference type="Proteomes" id="UP001056291">
    <property type="component" value="Chromosome"/>
</dbReference>
<keyword evidence="5" id="KW-1185">Reference proteome</keyword>
<accession>A0ABY4W3N9</accession>
<keyword evidence="1 4" id="KW-0560">Oxidoreductase</keyword>
<feature type="domain" description="Alcohol dehydrogenase iron-type/glycerol dehydrogenase GldA" evidence="2">
    <location>
        <begin position="15"/>
        <end position="185"/>
    </location>
</feature>
<sequence>MTDTPFPDLAEMKNRLIVEQDVSRAVSDIVVNTADARILVSISRSLNMSSEVVSELRNSLGEKIVAVTSLLSEHSPYENIFELAAEITRHNATHILSIGGGSVIDGTKIALIVATKEITSPEELDANTYATKEGTVIENWPLRHIAVPTTLSGAEFTPLAGATSSITGRKEGFLNHHLVPDHIILSSTLSLQTPERLWLSSGVRSIDHAIETICAPAVDADIADACAEGLKLLHSGMSGSRRDGQNLDDRAESQMGVYYATAGLSRYRMGASHGLGYLLGVIGHVPHGLTSCVLLPAVMDYNLPATEGPQSRIARILGVETAQQAGPALREFIGFLGLPNRLSEIDVSAAALTEIKEAALTHPVVQSNARAITTTAEVSRILALAN</sequence>
<dbReference type="Pfam" id="PF00465">
    <property type="entry name" value="Fe-ADH"/>
    <property type="match status" value="1"/>
</dbReference>
<dbReference type="Pfam" id="PF25137">
    <property type="entry name" value="ADH_Fe_C"/>
    <property type="match status" value="1"/>
</dbReference>
<dbReference type="InterPro" id="IPR039697">
    <property type="entry name" value="Alcohol_dehydrogenase_Fe"/>
</dbReference>
<proteinExistence type="predicted"/>
<name>A0ABY4W3N9_9PROT</name>
<evidence type="ECO:0000256" key="1">
    <source>
        <dbReference type="ARBA" id="ARBA00023002"/>
    </source>
</evidence>
<evidence type="ECO:0000313" key="5">
    <source>
        <dbReference type="Proteomes" id="UP001056291"/>
    </source>
</evidence>
<dbReference type="Gene3D" id="3.40.50.1970">
    <property type="match status" value="1"/>
</dbReference>
<dbReference type="InterPro" id="IPR056798">
    <property type="entry name" value="ADH_Fe_C"/>
</dbReference>
<reference evidence="4" key="1">
    <citation type="submission" date="2022-06" db="EMBL/GenBank/DDBJ databases">
        <title>Sneathiella actinostolidae sp. nov., isolated from a sea anemonein the Western Pacific Ocean.</title>
        <authorList>
            <person name="Wei M.J."/>
        </authorList>
    </citation>
    <scope>NUCLEOTIDE SEQUENCE</scope>
    <source>
        <strain evidence="4">PHK-P5</strain>
    </source>
</reference>
<evidence type="ECO:0000313" key="4">
    <source>
        <dbReference type="EMBL" id="USG61668.1"/>
    </source>
</evidence>
<protein>
    <submittedName>
        <fullName evidence="4">Iron-containing alcohol dehydrogenase</fullName>
        <ecNumber evidence="4">1.1.1.1</ecNumber>
    </submittedName>
</protein>